<evidence type="ECO:0000313" key="2">
    <source>
        <dbReference type="EMBL" id="MEM4988110.1"/>
    </source>
</evidence>
<organism evidence="2 3">
    <name type="scientific">Collimonas rhizosphaerae</name>
    <dbReference type="NCBI Taxonomy" id="3126357"/>
    <lineage>
        <taxon>Bacteria</taxon>
        <taxon>Pseudomonadati</taxon>
        <taxon>Pseudomonadota</taxon>
        <taxon>Betaproteobacteria</taxon>
        <taxon>Burkholderiales</taxon>
        <taxon>Oxalobacteraceae</taxon>
        <taxon>Collimonas</taxon>
    </lineage>
</organism>
<feature type="chain" id="PRO_5046042121" description="TonB family protein" evidence="1">
    <location>
        <begin position="25"/>
        <end position="187"/>
    </location>
</feature>
<reference evidence="2 3" key="1">
    <citation type="submission" date="2024-02" db="EMBL/GenBank/DDBJ databases">
        <title>Draft genome sequence of Collimonas sp. strain H4R21, an effective mineral-weathering bacterial strain isolated from the beech rhizosphere.</title>
        <authorList>
            <person name="Morin E."/>
            <person name="Uroz S."/>
            <person name="Leveau J.H.J."/>
            <person name="Kumar R."/>
            <person name="Rey M.W."/>
            <person name="Pham J."/>
        </authorList>
    </citation>
    <scope>NUCLEOTIDE SEQUENCE [LARGE SCALE GENOMIC DNA]</scope>
    <source>
        <strain evidence="2 3">H4R21</strain>
    </source>
</reference>
<dbReference type="Gene3D" id="3.30.1150.10">
    <property type="match status" value="1"/>
</dbReference>
<comment type="caution">
    <text evidence="2">The sequence shown here is derived from an EMBL/GenBank/DDBJ whole genome shotgun (WGS) entry which is preliminary data.</text>
</comment>
<keyword evidence="3" id="KW-1185">Reference proteome</keyword>
<name>A0ABU9PVQ7_9BURK</name>
<accession>A0ABU9PVQ7</accession>
<feature type="signal peptide" evidence="1">
    <location>
        <begin position="1"/>
        <end position="24"/>
    </location>
</feature>
<protein>
    <recommendedName>
        <fullName evidence="4">TonB family protein</fullName>
    </recommendedName>
</protein>
<dbReference type="EMBL" id="JBANDC010000007">
    <property type="protein sequence ID" value="MEM4988110.1"/>
    <property type="molecule type" value="Genomic_DNA"/>
</dbReference>
<gene>
    <name evidence="2" type="ORF">V8G57_12005</name>
</gene>
<proteinExistence type="predicted"/>
<evidence type="ECO:0000256" key="1">
    <source>
        <dbReference type="SAM" id="SignalP"/>
    </source>
</evidence>
<keyword evidence="1" id="KW-0732">Signal</keyword>
<evidence type="ECO:0008006" key="4">
    <source>
        <dbReference type="Google" id="ProtNLM"/>
    </source>
</evidence>
<evidence type="ECO:0000313" key="3">
    <source>
        <dbReference type="Proteomes" id="UP001495910"/>
    </source>
</evidence>
<dbReference type="RefSeq" id="WP_092398609.1">
    <property type="nucleotide sequence ID" value="NZ_JBANDC010000007.1"/>
</dbReference>
<sequence length="187" mass="20254">MVIFQARTVLPVVIASCLLLPAHASEAEYSIAVGDARTGSSISKSRASLGIAVDVNKSWDELSPNEQSLWRKFVDITDEKVIPPFPSPNIRSLLRNLGVSRGVRMDNSMSHKEDVKLIVHVDETGSVSAVDILGAKNNGELMLSDDQKILAYTAIKGLQSTQFSPARLDGAPVASAFAYHIVHTTKR</sequence>
<dbReference type="Proteomes" id="UP001495910">
    <property type="component" value="Unassembled WGS sequence"/>
</dbReference>